<evidence type="ECO:0008006" key="3">
    <source>
        <dbReference type="Google" id="ProtNLM"/>
    </source>
</evidence>
<dbReference type="EMBL" id="PDOC01000005">
    <property type="protein sequence ID" value="PIL45076.1"/>
    <property type="molecule type" value="Genomic_DNA"/>
</dbReference>
<dbReference type="AlphaFoldDB" id="A0A2G8TGB1"/>
<dbReference type="Gene3D" id="1.10.3680.10">
    <property type="entry name" value="TerB-like"/>
    <property type="match status" value="1"/>
</dbReference>
<dbReference type="Proteomes" id="UP000230390">
    <property type="component" value="Unassembled WGS sequence"/>
</dbReference>
<dbReference type="InterPro" id="IPR029024">
    <property type="entry name" value="TerB-like"/>
</dbReference>
<evidence type="ECO:0000313" key="1">
    <source>
        <dbReference type="EMBL" id="PIL45076.1"/>
    </source>
</evidence>
<accession>A0A2G8TGB1</accession>
<gene>
    <name evidence="1" type="ORF">CR105_11470</name>
</gene>
<reference evidence="1 2" key="1">
    <citation type="submission" date="2017-10" db="EMBL/GenBank/DDBJ databases">
        <title>Massilia psychrophilum sp. nov., a novel purple-pigmented bacterium isolated from Tianshan glacier, Xinjiang Municipality, China.</title>
        <authorList>
            <person name="Wang H."/>
        </authorList>
    </citation>
    <scope>NUCLEOTIDE SEQUENCE [LARGE SCALE GENOMIC DNA]</scope>
    <source>
        <strain evidence="1 2">JCM 30074</strain>
    </source>
</reference>
<keyword evidence="2" id="KW-1185">Reference proteome</keyword>
<dbReference type="RefSeq" id="WP_099788580.1">
    <property type="nucleotide sequence ID" value="NZ_JBHLYV010000032.1"/>
</dbReference>
<organism evidence="1 2">
    <name type="scientific">Massilia eurypsychrophila</name>
    <dbReference type="NCBI Taxonomy" id="1485217"/>
    <lineage>
        <taxon>Bacteria</taxon>
        <taxon>Pseudomonadati</taxon>
        <taxon>Pseudomonadota</taxon>
        <taxon>Betaproteobacteria</taxon>
        <taxon>Burkholderiales</taxon>
        <taxon>Oxalobacteraceae</taxon>
        <taxon>Telluria group</taxon>
        <taxon>Massilia</taxon>
    </lineage>
</organism>
<name>A0A2G8TGB1_9BURK</name>
<proteinExistence type="predicted"/>
<comment type="caution">
    <text evidence="1">The sequence shown here is derived from an EMBL/GenBank/DDBJ whole genome shotgun (WGS) entry which is preliminary data.</text>
</comment>
<dbReference type="SUPFAM" id="SSF158682">
    <property type="entry name" value="TerB-like"/>
    <property type="match status" value="1"/>
</dbReference>
<protein>
    <recommendedName>
        <fullName evidence="3">TerB family tellurite resistance protein</fullName>
    </recommendedName>
</protein>
<sequence>MSPENTELCLEVLSAVAWADAELTIEEIAKAVDLLEPMNYLPRHRIEEIFMLPRHLPHPARLRALAPEEYLRLLQDANHVAACFKGVAPEELHVLRTLQMALHV</sequence>
<evidence type="ECO:0000313" key="2">
    <source>
        <dbReference type="Proteomes" id="UP000230390"/>
    </source>
</evidence>